<feature type="compositionally biased region" description="Polar residues" evidence="1">
    <location>
        <begin position="218"/>
        <end position="254"/>
    </location>
</feature>
<dbReference type="PROSITE" id="PS50076">
    <property type="entry name" value="DNAJ_2"/>
    <property type="match status" value="1"/>
</dbReference>
<dbReference type="InterPro" id="IPR036869">
    <property type="entry name" value="J_dom_sf"/>
</dbReference>
<evidence type="ECO:0000313" key="3">
    <source>
        <dbReference type="EMBL" id="RXH96010.1"/>
    </source>
</evidence>
<protein>
    <recommendedName>
        <fullName evidence="2">J domain-containing protein</fullName>
    </recommendedName>
</protein>
<feature type="region of interest" description="Disordered" evidence="1">
    <location>
        <begin position="587"/>
        <end position="611"/>
    </location>
</feature>
<dbReference type="PANTHER" id="PTHR44137:SF51">
    <property type="entry name" value="MOLECULAR CHAPERONE HSP40_DNAJ FAMILY PROTEIN"/>
    <property type="match status" value="1"/>
</dbReference>
<dbReference type="Proteomes" id="UP000290289">
    <property type="component" value="Chromosome 6"/>
</dbReference>
<organism evidence="3 4">
    <name type="scientific">Malus domestica</name>
    <name type="common">Apple</name>
    <name type="synonym">Pyrus malus</name>
    <dbReference type="NCBI Taxonomy" id="3750"/>
    <lineage>
        <taxon>Eukaryota</taxon>
        <taxon>Viridiplantae</taxon>
        <taxon>Streptophyta</taxon>
        <taxon>Embryophyta</taxon>
        <taxon>Tracheophyta</taxon>
        <taxon>Spermatophyta</taxon>
        <taxon>Magnoliopsida</taxon>
        <taxon>eudicotyledons</taxon>
        <taxon>Gunneridae</taxon>
        <taxon>Pentapetalae</taxon>
        <taxon>rosids</taxon>
        <taxon>fabids</taxon>
        <taxon>Rosales</taxon>
        <taxon>Rosaceae</taxon>
        <taxon>Amygdaloideae</taxon>
        <taxon>Maleae</taxon>
        <taxon>Malus</taxon>
    </lineage>
</organism>
<dbReference type="AlphaFoldDB" id="A0A498JKB7"/>
<dbReference type="Pfam" id="PF11926">
    <property type="entry name" value="DUF3444"/>
    <property type="match status" value="1"/>
</dbReference>
<dbReference type="SMART" id="SM00271">
    <property type="entry name" value="DnaJ"/>
    <property type="match status" value="1"/>
</dbReference>
<evidence type="ECO:0000259" key="2">
    <source>
        <dbReference type="PROSITE" id="PS50076"/>
    </source>
</evidence>
<dbReference type="SUPFAM" id="SSF46565">
    <property type="entry name" value="Chaperone J-domain"/>
    <property type="match status" value="1"/>
</dbReference>
<keyword evidence="4" id="KW-1185">Reference proteome</keyword>
<feature type="compositionally biased region" description="Polar residues" evidence="1">
    <location>
        <begin position="301"/>
        <end position="345"/>
    </location>
</feature>
<reference evidence="3 4" key="1">
    <citation type="submission" date="2018-10" db="EMBL/GenBank/DDBJ databases">
        <title>A high-quality apple genome assembly.</title>
        <authorList>
            <person name="Hu J."/>
        </authorList>
    </citation>
    <scope>NUCLEOTIDE SEQUENCE [LARGE SCALE GENOMIC DNA]</scope>
    <source>
        <strain evidence="4">cv. HFTH1</strain>
        <tissue evidence="3">Young leaf</tissue>
    </source>
</reference>
<dbReference type="EMBL" id="RDQH01000332">
    <property type="protein sequence ID" value="RXH96010.1"/>
    <property type="molecule type" value="Genomic_DNA"/>
</dbReference>
<name>A0A498JKB7_MALDO</name>
<sequence length="1065" mass="118703">MECNKDEALKAKEVAELKASERDFSGALRFALKARSLYPELDGLPQLLTTLYVHTSAQKGTTGETDRYKVLAVEPLADKGTIRKQYKRLALSLHPDKNKSVGADSAFQIVKEAWNLLSDEDERFLYDQRRSLSYMVERVSDCKSSTAMSQNGFHTFSNYNQSNGRDQWSANYTDPFTTMSWNAFHTFSNYNQSNRKDQWSSNYTDPVTAMRRNGFHTFSNYNQSNGRDQWSASYTNPVTMSQNGYHTSSNYNHSNGRDQRSATRNEPTGVTSQDGFYTSSDYNHSKGMDQRSATPAEPTPMCQNGSHTSSNYKHSNGRDQMSATRSVPTGVTSQDGFYTSHNNHSNGRDQRSATSVEHTRPLCQNDFHTPSNDSRSNRRDQKGATSVEPTTPVCQNDFHTSSNDNHSNGRDQSSASASHTKPTRCNTKPSRPPSLPKQTFWTVCSSCKMHFEYLKTYLNHHLLCHNCNQGFLALETPAPKVPNLTSSPWISYFQRKGSGQRNRTKKTCAPGSSQTATVNVGLAGNSGVDTSTQDLAGKGQVPGSCAGQTASDVRQEFGESKRRHEEAFPNKKVHTCNLDAFKKTDAALASESPTSASSSVPNKEMPTKKRHLSGQEIGMANGGVAMDSVFGPNNGSVGTGSFDVAGTLELNFTRNLPIIQVRSALQGMIQKEISQKLKVWKEAAASKTSFTPKAAADSNQVKEKQKEEACQRGVKTSVTGCTAFVNPKKSSLANSHVDTDMEQQDTVKMTVPDPDFLDFDKDRTEKSFGSNQVWAIYDEDDAMPRYYAMVHSVISLKPFKLSMNWLNAKTNSEIAPLDWIACGFSKTSGELRKGKHVVYDHLPSFSHKVARWTKGKRGAICIYPSKGEVWGLFRNWSPVWNEHTPDDVIQKYDMVQVLEDYNEEQGVKIVPLVKVAGFKTVFCQHWDQSKIMKIPREELFRFSHQVPSISLTGNEGHNVPKGCLELDPAATPLELLQVESEEYEDDMEVTGEGCNGEDPVGLSKTTKEEAQVDNGKVTKETGLIEEAEKKDLADMMKREKERQGPTLLVYSRKCFREDKKKGADC</sequence>
<dbReference type="Gene3D" id="1.10.287.110">
    <property type="entry name" value="DnaJ domain"/>
    <property type="match status" value="1"/>
</dbReference>
<dbReference type="InterPro" id="IPR056988">
    <property type="entry name" value="Zn_ribbon_pln"/>
</dbReference>
<feature type="compositionally biased region" description="Polar residues" evidence="1">
    <location>
        <begin position="383"/>
        <end position="429"/>
    </location>
</feature>
<proteinExistence type="predicted"/>
<feature type="region of interest" description="Disordered" evidence="1">
    <location>
        <begin position="536"/>
        <end position="571"/>
    </location>
</feature>
<evidence type="ECO:0000313" key="4">
    <source>
        <dbReference type="Proteomes" id="UP000290289"/>
    </source>
</evidence>
<feature type="compositionally biased region" description="Basic and acidic residues" evidence="1">
    <location>
        <begin position="553"/>
        <end position="569"/>
    </location>
</feature>
<dbReference type="PRINTS" id="PR00625">
    <property type="entry name" value="JDOMAIN"/>
</dbReference>
<dbReference type="PANTHER" id="PTHR44137">
    <property type="entry name" value="BNAC03G44070D PROTEIN"/>
    <property type="match status" value="1"/>
</dbReference>
<dbReference type="STRING" id="3750.A0A498JKB7"/>
<feature type="compositionally biased region" description="Low complexity" evidence="1">
    <location>
        <begin position="587"/>
        <end position="599"/>
    </location>
</feature>
<dbReference type="Pfam" id="PF00226">
    <property type="entry name" value="DnaJ"/>
    <property type="match status" value="1"/>
</dbReference>
<dbReference type="CDD" id="cd06257">
    <property type="entry name" value="DnaJ"/>
    <property type="match status" value="1"/>
</dbReference>
<feature type="region of interest" description="Disordered" evidence="1">
    <location>
        <begin position="218"/>
        <end position="435"/>
    </location>
</feature>
<dbReference type="Pfam" id="PF23551">
    <property type="entry name" value="Zn_ribbon_20"/>
    <property type="match status" value="1"/>
</dbReference>
<feature type="compositionally biased region" description="Polar residues" evidence="1">
    <location>
        <begin position="264"/>
        <end position="282"/>
    </location>
</feature>
<evidence type="ECO:0000256" key="1">
    <source>
        <dbReference type="SAM" id="MobiDB-lite"/>
    </source>
</evidence>
<dbReference type="InterPro" id="IPR001623">
    <property type="entry name" value="DnaJ_domain"/>
</dbReference>
<feature type="domain" description="J" evidence="2">
    <location>
        <begin position="66"/>
        <end position="130"/>
    </location>
</feature>
<accession>A0A498JKB7</accession>
<comment type="caution">
    <text evidence="3">The sequence shown here is derived from an EMBL/GenBank/DDBJ whole genome shotgun (WGS) entry which is preliminary data.</text>
</comment>
<dbReference type="InterPro" id="IPR024593">
    <property type="entry name" value="DUF3444"/>
</dbReference>
<gene>
    <name evidence="3" type="ORF">DVH24_008510</name>
</gene>